<name>A0A7Y0L5J3_9FIRM</name>
<evidence type="ECO:0000259" key="1">
    <source>
        <dbReference type="Pfam" id="PF22743"/>
    </source>
</evidence>
<dbReference type="RefSeq" id="WP_169101060.1">
    <property type="nucleotide sequence ID" value="NZ_JABBVZ010000059.1"/>
</dbReference>
<keyword evidence="3" id="KW-1185">Reference proteome</keyword>
<dbReference type="InterPro" id="IPR054437">
    <property type="entry name" value="PspA-assoc_dom"/>
</dbReference>
<reference evidence="2 3" key="1">
    <citation type="submission" date="2020-04" db="EMBL/GenBank/DDBJ databases">
        <authorList>
            <person name="Zhang R."/>
            <person name="Schippers A."/>
        </authorList>
    </citation>
    <scope>NUCLEOTIDE SEQUENCE [LARGE SCALE GENOMIC DNA]</scope>
    <source>
        <strain evidence="2 3">DSM 109850</strain>
    </source>
</reference>
<evidence type="ECO:0000313" key="2">
    <source>
        <dbReference type="EMBL" id="NMP23620.1"/>
    </source>
</evidence>
<dbReference type="EMBL" id="JABBVZ010000059">
    <property type="protein sequence ID" value="NMP23620.1"/>
    <property type="molecule type" value="Genomic_DNA"/>
</dbReference>
<proteinExistence type="predicted"/>
<accession>A0A7Y0L5J3</accession>
<evidence type="ECO:0000313" key="3">
    <source>
        <dbReference type="Proteomes" id="UP000533476"/>
    </source>
</evidence>
<protein>
    <recommendedName>
        <fullName evidence="1">PspA-associated domain-containing protein</fullName>
    </recommendedName>
</protein>
<organism evidence="2 3">
    <name type="scientific">Sulfobacillus harzensis</name>
    <dbReference type="NCBI Taxonomy" id="2729629"/>
    <lineage>
        <taxon>Bacteria</taxon>
        <taxon>Bacillati</taxon>
        <taxon>Bacillota</taxon>
        <taxon>Clostridia</taxon>
        <taxon>Eubacteriales</taxon>
        <taxon>Clostridiales Family XVII. Incertae Sedis</taxon>
        <taxon>Sulfobacillus</taxon>
    </lineage>
</organism>
<dbReference type="Pfam" id="PF22743">
    <property type="entry name" value="PspAA"/>
    <property type="match status" value="1"/>
</dbReference>
<gene>
    <name evidence="2" type="ORF">HIJ39_14855</name>
</gene>
<dbReference type="Proteomes" id="UP000533476">
    <property type="component" value="Unassembled WGS sequence"/>
</dbReference>
<comment type="caution">
    <text evidence="2">The sequence shown here is derived from an EMBL/GenBank/DDBJ whole genome shotgun (WGS) entry which is preliminary data.</text>
</comment>
<sequence length="87" mass="9637">MIVRILSEGQYRVDGSTLETLKKLDDALMEALSLDQADRFHSLLTETAEVVRQGEPLDPAHLVESDLILPASDTTLEEAKRLFSDPA</sequence>
<dbReference type="AlphaFoldDB" id="A0A7Y0L5J3"/>
<feature type="domain" description="PspA-associated" evidence="1">
    <location>
        <begin position="1"/>
        <end position="85"/>
    </location>
</feature>